<evidence type="ECO:0000313" key="1">
    <source>
        <dbReference type="EMBL" id="CAB4172633.1"/>
    </source>
</evidence>
<evidence type="ECO:0000313" key="2">
    <source>
        <dbReference type="EMBL" id="CAB4178595.1"/>
    </source>
</evidence>
<evidence type="ECO:0000313" key="6">
    <source>
        <dbReference type="EMBL" id="CAB5230221.1"/>
    </source>
</evidence>
<dbReference type="EMBL" id="LR797054">
    <property type="protein sequence ID" value="CAB4184329.1"/>
    <property type="molecule type" value="Genomic_DNA"/>
</dbReference>
<dbReference type="EMBL" id="LR798407">
    <property type="protein sequence ID" value="CAB5230221.1"/>
    <property type="molecule type" value="Genomic_DNA"/>
</dbReference>
<dbReference type="EMBL" id="LR796966">
    <property type="protein sequence ID" value="CAB4178595.1"/>
    <property type="molecule type" value="Genomic_DNA"/>
</dbReference>
<name>A0A6J5QBL0_9CAUD</name>
<dbReference type="EMBL" id="LR797319">
    <property type="protein sequence ID" value="CAB4202859.1"/>
    <property type="molecule type" value="Genomic_DNA"/>
</dbReference>
<accession>A0A6J5QBL0</accession>
<gene>
    <name evidence="2" type="ORF">UFOVP1018_51</name>
    <name evidence="3" type="ORF">UFOVP1105_52</name>
    <name evidence="4" type="ORF">UFOVP1372_42</name>
    <name evidence="5" type="ORF">UFOVP1470_53</name>
    <name evidence="6" type="ORF">UFOVP1557_42</name>
    <name evidence="1" type="ORF">UFOVP939_26</name>
</gene>
<dbReference type="EMBL" id="LR796887">
    <property type="protein sequence ID" value="CAB4172633.1"/>
    <property type="molecule type" value="Genomic_DNA"/>
</dbReference>
<evidence type="ECO:0000313" key="4">
    <source>
        <dbReference type="EMBL" id="CAB4202859.1"/>
    </source>
</evidence>
<dbReference type="EMBL" id="LR797419">
    <property type="protein sequence ID" value="CAB4215062.1"/>
    <property type="molecule type" value="Genomic_DNA"/>
</dbReference>
<reference evidence="2" key="1">
    <citation type="submission" date="2020-05" db="EMBL/GenBank/DDBJ databases">
        <authorList>
            <person name="Chiriac C."/>
            <person name="Salcher M."/>
            <person name="Ghai R."/>
            <person name="Kavagutti S V."/>
        </authorList>
    </citation>
    <scope>NUCLEOTIDE SEQUENCE</scope>
</reference>
<sequence>MTSNIIRIQDLVDSRALKSKELVFYNERLDELNIKLGVIQREIVITKFIIDAIGREQILDLKDFTK</sequence>
<organism evidence="2">
    <name type="scientific">uncultured Caudovirales phage</name>
    <dbReference type="NCBI Taxonomy" id="2100421"/>
    <lineage>
        <taxon>Viruses</taxon>
        <taxon>Duplodnaviria</taxon>
        <taxon>Heunggongvirae</taxon>
        <taxon>Uroviricota</taxon>
        <taxon>Caudoviricetes</taxon>
        <taxon>Peduoviridae</taxon>
        <taxon>Maltschvirus</taxon>
        <taxon>Maltschvirus maltsch</taxon>
    </lineage>
</organism>
<protein>
    <submittedName>
        <fullName evidence="2">Uncharacterized protein</fullName>
    </submittedName>
</protein>
<evidence type="ECO:0000313" key="3">
    <source>
        <dbReference type="EMBL" id="CAB4184329.1"/>
    </source>
</evidence>
<evidence type="ECO:0000313" key="5">
    <source>
        <dbReference type="EMBL" id="CAB4215062.1"/>
    </source>
</evidence>
<proteinExistence type="predicted"/>